<evidence type="ECO:0000256" key="8">
    <source>
        <dbReference type="ARBA" id="ARBA00023212"/>
    </source>
</evidence>
<gene>
    <name evidence="13" type="primary">Spice1</name>
    <name evidence="13" type="ORF">STEDEN_R04982</name>
</gene>
<dbReference type="InterPro" id="IPR031387">
    <property type="entry name" value="SPICE1"/>
</dbReference>
<feature type="non-terminal residue" evidence="13">
    <location>
        <position position="830"/>
    </location>
</feature>
<feature type="compositionally biased region" description="Polar residues" evidence="12">
    <location>
        <begin position="778"/>
        <end position="810"/>
    </location>
</feature>
<feature type="compositionally biased region" description="Polar residues" evidence="12">
    <location>
        <begin position="237"/>
        <end position="256"/>
    </location>
</feature>
<protein>
    <recommendedName>
        <fullName evidence="3">Spindle and centriole-associated protein 1</fullName>
    </recommendedName>
    <alternativeName>
        <fullName evidence="10">Coiled-coil domain-containing protein 52</fullName>
    </alternativeName>
</protein>
<accession>A0A7K9RDU7</accession>
<keyword evidence="14" id="KW-1185">Reference proteome</keyword>
<evidence type="ECO:0000256" key="9">
    <source>
        <dbReference type="ARBA" id="ARBA00023306"/>
    </source>
</evidence>
<dbReference type="EMBL" id="VWZU01001262">
    <property type="protein sequence ID" value="NXI21818.1"/>
    <property type="molecule type" value="Genomic_DNA"/>
</dbReference>
<evidence type="ECO:0000256" key="4">
    <source>
        <dbReference type="ARBA" id="ARBA00022490"/>
    </source>
</evidence>
<feature type="coiled-coil region" evidence="11">
    <location>
        <begin position="402"/>
        <end position="440"/>
    </location>
</feature>
<dbReference type="GO" id="GO:0005819">
    <property type="term" value="C:spindle"/>
    <property type="evidence" value="ECO:0007669"/>
    <property type="project" value="UniProtKB-SubCell"/>
</dbReference>
<feature type="region of interest" description="Disordered" evidence="12">
    <location>
        <begin position="767"/>
        <end position="818"/>
    </location>
</feature>
<feature type="region of interest" description="Disordered" evidence="12">
    <location>
        <begin position="16"/>
        <end position="38"/>
    </location>
</feature>
<evidence type="ECO:0000256" key="2">
    <source>
        <dbReference type="ARBA" id="ARBA00004186"/>
    </source>
</evidence>
<feature type="region of interest" description="Disordered" evidence="12">
    <location>
        <begin position="234"/>
        <end position="256"/>
    </location>
</feature>
<evidence type="ECO:0000256" key="10">
    <source>
        <dbReference type="ARBA" id="ARBA00030722"/>
    </source>
</evidence>
<feature type="region of interest" description="Disordered" evidence="12">
    <location>
        <begin position="669"/>
        <end position="696"/>
    </location>
</feature>
<feature type="coiled-coil region" evidence="11">
    <location>
        <begin position="698"/>
        <end position="725"/>
    </location>
</feature>
<evidence type="ECO:0000256" key="6">
    <source>
        <dbReference type="ARBA" id="ARBA00022776"/>
    </source>
</evidence>
<keyword evidence="8" id="KW-0206">Cytoskeleton</keyword>
<keyword evidence="6" id="KW-0498">Mitosis</keyword>
<proteinExistence type="predicted"/>
<dbReference type="GO" id="GO:0051301">
    <property type="term" value="P:cell division"/>
    <property type="evidence" value="ECO:0007669"/>
    <property type="project" value="UniProtKB-KW"/>
</dbReference>
<dbReference type="AlphaFoldDB" id="A0A7K9RDU7"/>
<keyword evidence="7 11" id="KW-0175">Coiled coil</keyword>
<dbReference type="GO" id="GO:0005813">
    <property type="term" value="C:centrosome"/>
    <property type="evidence" value="ECO:0007669"/>
    <property type="project" value="TreeGrafter"/>
</dbReference>
<feature type="region of interest" description="Disordered" evidence="12">
    <location>
        <begin position="574"/>
        <end position="594"/>
    </location>
</feature>
<dbReference type="PANTHER" id="PTHR31167">
    <property type="entry name" value="SPINDLE AND CENTRIOLE ASSOCIATED PROTEIN 1 SPICE1"/>
    <property type="match status" value="1"/>
</dbReference>
<feature type="region of interest" description="Disordered" evidence="12">
    <location>
        <begin position="467"/>
        <end position="503"/>
    </location>
</feature>
<name>A0A7K9RDU7_9PASS</name>
<dbReference type="GO" id="GO:0005814">
    <property type="term" value="C:centriole"/>
    <property type="evidence" value="ECO:0007669"/>
    <property type="project" value="UniProtKB-SubCell"/>
</dbReference>
<dbReference type="GO" id="GO:0051310">
    <property type="term" value="P:metaphase chromosome alignment"/>
    <property type="evidence" value="ECO:0007669"/>
    <property type="project" value="TreeGrafter"/>
</dbReference>
<dbReference type="GO" id="GO:0090307">
    <property type="term" value="P:mitotic spindle assembly"/>
    <property type="evidence" value="ECO:0007669"/>
    <property type="project" value="InterPro"/>
</dbReference>
<keyword evidence="9" id="KW-0131">Cell cycle</keyword>
<feature type="compositionally biased region" description="Polar residues" evidence="12">
    <location>
        <begin position="581"/>
        <end position="593"/>
    </location>
</feature>
<evidence type="ECO:0000313" key="14">
    <source>
        <dbReference type="Proteomes" id="UP000572325"/>
    </source>
</evidence>
<organism evidence="13 14">
    <name type="scientific">Sterrhoptilus dennistouni</name>
    <dbReference type="NCBI Taxonomy" id="2585820"/>
    <lineage>
        <taxon>Eukaryota</taxon>
        <taxon>Metazoa</taxon>
        <taxon>Chordata</taxon>
        <taxon>Craniata</taxon>
        <taxon>Vertebrata</taxon>
        <taxon>Euteleostomi</taxon>
        <taxon>Archelosauria</taxon>
        <taxon>Archosauria</taxon>
        <taxon>Dinosauria</taxon>
        <taxon>Saurischia</taxon>
        <taxon>Theropoda</taxon>
        <taxon>Coelurosauria</taxon>
        <taxon>Aves</taxon>
        <taxon>Neognathae</taxon>
        <taxon>Neoaves</taxon>
        <taxon>Telluraves</taxon>
        <taxon>Australaves</taxon>
        <taxon>Passeriformes</taxon>
        <taxon>Sylvioidea</taxon>
        <taxon>Zosteropidae</taxon>
        <taxon>Sterrhoptilus</taxon>
    </lineage>
</organism>
<comment type="subcellular location">
    <subcellularLocation>
        <location evidence="1">Cytoplasm</location>
        <location evidence="1">Cytoskeleton</location>
        <location evidence="1">Microtubule organizing center</location>
        <location evidence="1">Centrosome</location>
        <location evidence="1">Centriole</location>
    </subcellularLocation>
    <subcellularLocation>
        <location evidence="2">Cytoplasm</location>
        <location evidence="2">Cytoskeleton</location>
        <location evidence="2">Spindle</location>
    </subcellularLocation>
</comment>
<reference evidence="13 14" key="1">
    <citation type="submission" date="2019-09" db="EMBL/GenBank/DDBJ databases">
        <title>Bird 10,000 Genomes (B10K) Project - Family phase.</title>
        <authorList>
            <person name="Zhang G."/>
        </authorList>
    </citation>
    <scope>NUCLEOTIDE SEQUENCE [LARGE SCALE GENOMIC DNA]</scope>
    <source>
        <strain evidence="13">B10K-DU-001-27</strain>
        <tissue evidence="13">Muscle</tissue>
    </source>
</reference>
<keyword evidence="5" id="KW-0132">Cell division</keyword>
<dbReference type="PANTHER" id="PTHR31167:SF3">
    <property type="entry name" value="SPINDLE AND CENTRIOLE-ASSOCIATED PROTEIN 1"/>
    <property type="match status" value="1"/>
</dbReference>
<feature type="non-terminal residue" evidence="13">
    <location>
        <position position="1"/>
    </location>
</feature>
<keyword evidence="4" id="KW-0963">Cytoplasm</keyword>
<feature type="compositionally biased region" description="Basic and acidic residues" evidence="12">
    <location>
        <begin position="486"/>
        <end position="503"/>
    </location>
</feature>
<dbReference type="Proteomes" id="UP000572325">
    <property type="component" value="Unassembled WGS sequence"/>
</dbReference>
<evidence type="ECO:0000256" key="3">
    <source>
        <dbReference type="ARBA" id="ARBA00018313"/>
    </source>
</evidence>
<dbReference type="Pfam" id="PF15678">
    <property type="entry name" value="SPICE"/>
    <property type="match status" value="1"/>
</dbReference>
<evidence type="ECO:0000256" key="7">
    <source>
        <dbReference type="ARBA" id="ARBA00023054"/>
    </source>
</evidence>
<evidence type="ECO:0000256" key="11">
    <source>
        <dbReference type="SAM" id="Coils"/>
    </source>
</evidence>
<dbReference type="GO" id="GO:0046599">
    <property type="term" value="P:regulation of centriole replication"/>
    <property type="evidence" value="ECO:0007669"/>
    <property type="project" value="TreeGrafter"/>
</dbReference>
<comment type="caution">
    <text evidence="13">The sequence shown here is derived from an EMBL/GenBank/DDBJ whole genome shotgun (WGS) entry which is preliminary data.</text>
</comment>
<evidence type="ECO:0000256" key="12">
    <source>
        <dbReference type="SAM" id="MobiDB-lite"/>
    </source>
</evidence>
<evidence type="ECO:0000313" key="13">
    <source>
        <dbReference type="EMBL" id="NXI21818.1"/>
    </source>
</evidence>
<sequence length="830" mass="92902">VPAAPLPPLPAAAMSLLRGPRPRSAARKGPRRATAARRDWDSTVHDLTVHRATPEDILRRREIHKSKNKALAHLELQEKALNRKWRKQKQVGADSLEKRKLALMREILSDQYRLQDVLEQSGQVMAVAKDLLGDAPRTRTGFPNVTMAPNCDLESSQGPIVKKSHPPSQLSILSESVMDSQALNEEEEEEALSEDGYHDVLGFKSTINSHRLLRLLREENSLVNSQLWVEKDRRKNTLSQESNVPWTPTTVSPSLDQSALNATSVIKRTNSRLQNEDEEESVDSSDTVKQVLNPNSRKQKQIAAKMKRKQAAQNSARQKRGDSPANLIQTDLQRDNKPSLDVLNHMIQEVERELEEYERCTGREVQKKERSEGLSGFTLSLVNALCRLMRYLRETEMQLHEKDMMRQEQEEMLNEHRELIDALTAEVIQVREENITMQKKLQQYMTVTDQKLMCLTEAFKGLPLVEPEREQSPKHFGIASKGPENSQEKPDLTYSEPRTDAGNRENMLKFPQAELPFTFHPGPGASGDMRPGRSFPAHIFQPAVLLSPPQQKSSQELSSLQNVFAAVSQSTEREPCKERSFPSSLRTQSTTEENCPISRRQLILPADKDLESSHEKISLSCPGDTGKNSTAQEFLQNGDLLGQIAELTRQNALMKAQLSKFRGIPGDKSDCLHQPDLTHSADPCPPDSSQGQSHVMVSRSLEERIAELNRQSTEARDKLLQLIDQQKSAAADMGPPMLSPVPTPSLNYTENARRTVEVSVPVAAAVDSSKDDSVPHGSMTSIRRSVGDSSRPCSSLSATSESAKLTSVSQRPKVEKQKEEGWFALSMHVT</sequence>
<evidence type="ECO:0000256" key="5">
    <source>
        <dbReference type="ARBA" id="ARBA00022618"/>
    </source>
</evidence>
<evidence type="ECO:0000256" key="1">
    <source>
        <dbReference type="ARBA" id="ARBA00004114"/>
    </source>
</evidence>
<feature type="compositionally biased region" description="Basic residues" evidence="12">
    <location>
        <begin position="20"/>
        <end position="35"/>
    </location>
</feature>